<dbReference type="HAMAP" id="MF_01477">
    <property type="entry name" value="Iojap_RsfS"/>
    <property type="match status" value="1"/>
</dbReference>
<reference evidence="3" key="1">
    <citation type="submission" date="2021-01" db="EMBL/GenBank/DDBJ databases">
        <title>Whole genome shotgun sequence of Demequina activiva NBRC 110675.</title>
        <authorList>
            <person name="Komaki H."/>
            <person name="Tamura T."/>
        </authorList>
    </citation>
    <scope>NUCLEOTIDE SEQUENCE</scope>
    <source>
        <strain evidence="3">NBRC 110675</strain>
    </source>
</reference>
<comment type="subcellular location">
    <subcellularLocation>
        <location evidence="2">Cytoplasm</location>
    </subcellularLocation>
</comment>
<name>A0A919UGQ7_9MICO</name>
<dbReference type="InterPro" id="IPR004394">
    <property type="entry name" value="Iojap/RsfS/C7orf30"/>
</dbReference>
<sequence length="125" mass="13931">MERLGWTLVSAGERALELTRLAAAAAEDKKGTELVALDVTSRMPLADVFLVVSGSNERQVVAIAEGIEESLLEHGAKASRREGVREGRWALLDFNDVIVHVMHQEDRAYYELERLWKDCPVVALD</sequence>
<dbReference type="EMBL" id="BONR01000004">
    <property type="protein sequence ID" value="GIG55092.1"/>
    <property type="molecule type" value="Genomic_DNA"/>
</dbReference>
<dbReference type="GO" id="GO:0090071">
    <property type="term" value="P:negative regulation of ribosome biogenesis"/>
    <property type="evidence" value="ECO:0007669"/>
    <property type="project" value="UniProtKB-UniRule"/>
</dbReference>
<protein>
    <recommendedName>
        <fullName evidence="2">Ribosomal silencing factor RsfS</fullName>
    </recommendedName>
</protein>
<evidence type="ECO:0000256" key="2">
    <source>
        <dbReference type="HAMAP-Rule" id="MF_01477"/>
    </source>
</evidence>
<dbReference type="GO" id="GO:0005737">
    <property type="term" value="C:cytoplasm"/>
    <property type="evidence" value="ECO:0007669"/>
    <property type="project" value="UniProtKB-SubCell"/>
</dbReference>
<dbReference type="InterPro" id="IPR043519">
    <property type="entry name" value="NT_sf"/>
</dbReference>
<gene>
    <name evidence="2" type="primary">rsfS</name>
    <name evidence="3" type="ORF">Dac01nite_18440</name>
</gene>
<accession>A0A919UGQ7</accession>
<evidence type="ECO:0000313" key="4">
    <source>
        <dbReference type="Proteomes" id="UP000652354"/>
    </source>
</evidence>
<dbReference type="Gene3D" id="3.30.460.10">
    <property type="entry name" value="Beta Polymerase, domain 2"/>
    <property type="match status" value="1"/>
</dbReference>
<comment type="caution">
    <text evidence="3">The sequence shown here is derived from an EMBL/GenBank/DDBJ whole genome shotgun (WGS) entry which is preliminary data.</text>
</comment>
<evidence type="ECO:0000313" key="3">
    <source>
        <dbReference type="EMBL" id="GIG55092.1"/>
    </source>
</evidence>
<dbReference type="Pfam" id="PF02410">
    <property type="entry name" value="RsfS"/>
    <property type="match status" value="1"/>
</dbReference>
<keyword evidence="2" id="KW-0963">Cytoplasm</keyword>
<comment type="subunit">
    <text evidence="2">Interacts with ribosomal protein uL14 (rplN).</text>
</comment>
<dbReference type="PANTHER" id="PTHR21043:SF0">
    <property type="entry name" value="MITOCHONDRIAL ASSEMBLY OF RIBOSOMAL LARGE SUBUNIT PROTEIN 1"/>
    <property type="match status" value="1"/>
</dbReference>
<dbReference type="Proteomes" id="UP000652354">
    <property type="component" value="Unassembled WGS sequence"/>
</dbReference>
<dbReference type="GO" id="GO:0017148">
    <property type="term" value="P:negative regulation of translation"/>
    <property type="evidence" value="ECO:0007669"/>
    <property type="project" value="UniProtKB-UniRule"/>
</dbReference>
<keyword evidence="4" id="KW-1185">Reference proteome</keyword>
<comment type="similarity">
    <text evidence="1 2">Belongs to the Iojap/RsfS family.</text>
</comment>
<dbReference type="AlphaFoldDB" id="A0A919UGQ7"/>
<dbReference type="NCBIfam" id="TIGR00090">
    <property type="entry name" value="rsfS_iojap_ybeB"/>
    <property type="match status" value="1"/>
</dbReference>
<evidence type="ECO:0000256" key="1">
    <source>
        <dbReference type="ARBA" id="ARBA00010574"/>
    </source>
</evidence>
<organism evidence="3 4">
    <name type="scientific">Demequina activiva</name>
    <dbReference type="NCBI Taxonomy" id="1582364"/>
    <lineage>
        <taxon>Bacteria</taxon>
        <taxon>Bacillati</taxon>
        <taxon>Actinomycetota</taxon>
        <taxon>Actinomycetes</taxon>
        <taxon>Micrococcales</taxon>
        <taxon>Demequinaceae</taxon>
        <taxon>Demequina</taxon>
    </lineage>
</organism>
<proteinExistence type="inferred from homology"/>
<comment type="function">
    <text evidence="2">Functions as a ribosomal silencing factor. Interacts with ribosomal protein uL14 (rplN), blocking formation of intersubunit bridge B8. Prevents association of the 30S and 50S ribosomal subunits and the formation of functional ribosomes, thus repressing translation.</text>
</comment>
<keyword evidence="2" id="KW-0678">Repressor</keyword>
<dbReference type="GO" id="GO:0043023">
    <property type="term" value="F:ribosomal large subunit binding"/>
    <property type="evidence" value="ECO:0007669"/>
    <property type="project" value="TreeGrafter"/>
</dbReference>
<keyword evidence="2" id="KW-0810">Translation regulation</keyword>
<dbReference type="SUPFAM" id="SSF81301">
    <property type="entry name" value="Nucleotidyltransferase"/>
    <property type="match status" value="1"/>
</dbReference>
<dbReference type="GO" id="GO:0042256">
    <property type="term" value="P:cytosolic ribosome assembly"/>
    <property type="evidence" value="ECO:0007669"/>
    <property type="project" value="UniProtKB-UniRule"/>
</dbReference>
<dbReference type="PANTHER" id="PTHR21043">
    <property type="entry name" value="IOJAP SUPERFAMILY ORTHOLOG"/>
    <property type="match status" value="1"/>
</dbReference>